<dbReference type="RefSeq" id="WP_035613216.1">
    <property type="nucleotide sequence ID" value="NZ_ARYK01000001.1"/>
</dbReference>
<dbReference type="Gene3D" id="3.30.300.30">
    <property type="match status" value="1"/>
</dbReference>
<evidence type="ECO:0000313" key="4">
    <source>
        <dbReference type="Proteomes" id="UP000025171"/>
    </source>
</evidence>
<dbReference type="SUPFAM" id="SSF56801">
    <property type="entry name" value="Acetyl-CoA synthetase-like"/>
    <property type="match status" value="1"/>
</dbReference>
<sequence>MTQLKDETLAERLEAVLTLDPAATAIEYQGTSITWNDLEVAARSVERLLQDAGIERDAPVGWAARNRPPAVASFIALVCAGRMVVPLRPAYSVANFRDDIDAQKLKAVIGDPDDWAGEGVVDAAREAGSIGIEVSQHPFSVRFVPGLERPGPGPHREPMPDYVLERLTSGTTGAPKRIPVKQDILMPSLGAGDQKKEAEGRGELTLKSSPALLFKPFSHAGGLFGLLFSLYQARPLVLFEKFNVPEWVDAVDKYKPKAASLVPAMIRMVLDADVPPEKLDSLIAIRSGTAPLEIDVQDRFEARFNCAILVDYGAAEFIGGLAGWTLKDHKQFSRQKRGSVGRSKKDVDIRVVDPETFEPLSADHTGIVEVKSDRYGPDWIRTNDLARIDADGFIFLEGRADDAINRGGFKILPEEVVQQLRKHPGIRDAAIVGMKDERLGEVPVAAIELPDGVRDAPSKEVLDAFLKRTLPSYMVPVEYRVVDSLPRTISLKVSRPELKKMLGI</sequence>
<dbReference type="EMBL" id="ARYK01000001">
    <property type="protein sequence ID" value="KCZ94223.1"/>
    <property type="molecule type" value="Genomic_DNA"/>
</dbReference>
<dbReference type="PATRIC" id="fig|1280950.3.peg.526"/>
<feature type="domain" description="AMP-dependent synthetase/ligase" evidence="1">
    <location>
        <begin position="20"/>
        <end position="372"/>
    </location>
</feature>
<organism evidence="3 4">
    <name type="scientific">Hyphomonas johnsonii MHS-2</name>
    <dbReference type="NCBI Taxonomy" id="1280950"/>
    <lineage>
        <taxon>Bacteria</taxon>
        <taxon>Pseudomonadati</taxon>
        <taxon>Pseudomonadota</taxon>
        <taxon>Alphaproteobacteria</taxon>
        <taxon>Hyphomonadales</taxon>
        <taxon>Hyphomonadaceae</taxon>
        <taxon>Hyphomonas</taxon>
    </lineage>
</organism>
<feature type="domain" description="AMP-binding enzyme C-terminal" evidence="2">
    <location>
        <begin position="419"/>
        <end position="492"/>
    </location>
</feature>
<dbReference type="GO" id="GO:0006631">
    <property type="term" value="P:fatty acid metabolic process"/>
    <property type="evidence" value="ECO:0007669"/>
    <property type="project" value="TreeGrafter"/>
</dbReference>
<evidence type="ECO:0000313" key="3">
    <source>
        <dbReference type="EMBL" id="KCZ94223.1"/>
    </source>
</evidence>
<gene>
    <name evidence="3" type="ORF">HJO_02575</name>
</gene>
<reference evidence="3 4" key="1">
    <citation type="journal article" date="2014" name="Antonie Van Leeuwenhoek">
        <title>Hyphomonas beringensis sp. nov. and Hyphomonas chukchiensis sp. nov., isolated from surface seawater of the Bering Sea and Chukchi Sea.</title>
        <authorList>
            <person name="Li C."/>
            <person name="Lai Q."/>
            <person name="Li G."/>
            <person name="Dong C."/>
            <person name="Wang J."/>
            <person name="Liao Y."/>
            <person name="Shao Z."/>
        </authorList>
    </citation>
    <scope>NUCLEOTIDE SEQUENCE [LARGE SCALE GENOMIC DNA]</scope>
    <source>
        <strain evidence="3 4">MHS-2</strain>
    </source>
</reference>
<comment type="caution">
    <text evidence="3">The sequence shown here is derived from an EMBL/GenBank/DDBJ whole genome shotgun (WGS) entry which is preliminary data.</text>
</comment>
<dbReference type="CDD" id="cd04433">
    <property type="entry name" value="AFD_class_I"/>
    <property type="match status" value="1"/>
</dbReference>
<dbReference type="Pfam" id="PF13193">
    <property type="entry name" value="AMP-binding_C"/>
    <property type="match status" value="1"/>
</dbReference>
<dbReference type="GO" id="GO:0031956">
    <property type="term" value="F:medium-chain fatty acid-CoA ligase activity"/>
    <property type="evidence" value="ECO:0007669"/>
    <property type="project" value="TreeGrafter"/>
</dbReference>
<dbReference type="Proteomes" id="UP000025171">
    <property type="component" value="Unassembled WGS sequence"/>
</dbReference>
<dbReference type="InterPro" id="IPR025110">
    <property type="entry name" value="AMP-bd_C"/>
</dbReference>
<dbReference type="InterPro" id="IPR000873">
    <property type="entry name" value="AMP-dep_synth/lig_dom"/>
</dbReference>
<proteinExistence type="predicted"/>
<dbReference type="Gene3D" id="3.40.50.12780">
    <property type="entry name" value="N-terminal domain of ligase-like"/>
    <property type="match status" value="1"/>
</dbReference>
<dbReference type="InterPro" id="IPR045851">
    <property type="entry name" value="AMP-bd_C_sf"/>
</dbReference>
<keyword evidence="4" id="KW-1185">Reference proteome</keyword>
<dbReference type="AlphaFoldDB" id="A0A059FUV0"/>
<dbReference type="Pfam" id="PF00501">
    <property type="entry name" value="AMP-binding"/>
    <property type="match status" value="1"/>
</dbReference>
<dbReference type="OrthoDB" id="9803968at2"/>
<protein>
    <submittedName>
        <fullName evidence="3">Acyl-CoA synthetase</fullName>
    </submittedName>
</protein>
<evidence type="ECO:0000259" key="2">
    <source>
        <dbReference type="Pfam" id="PF13193"/>
    </source>
</evidence>
<dbReference type="PANTHER" id="PTHR43201">
    <property type="entry name" value="ACYL-COA SYNTHETASE"/>
    <property type="match status" value="1"/>
</dbReference>
<dbReference type="PANTHER" id="PTHR43201:SF32">
    <property type="entry name" value="2-SUCCINYLBENZOATE--COA LIGASE, CHLOROPLASTIC_PEROXISOMAL"/>
    <property type="match status" value="1"/>
</dbReference>
<name>A0A059FUV0_9PROT</name>
<accession>A0A059FUV0</accession>
<dbReference type="STRING" id="1280950.HJO_02575"/>
<evidence type="ECO:0000259" key="1">
    <source>
        <dbReference type="Pfam" id="PF00501"/>
    </source>
</evidence>
<dbReference type="InterPro" id="IPR042099">
    <property type="entry name" value="ANL_N_sf"/>
</dbReference>
<dbReference type="eggNOG" id="COG0318">
    <property type="taxonomic scope" value="Bacteria"/>
</dbReference>